<keyword evidence="2" id="KW-1133">Transmembrane helix</keyword>
<sequence>MLLITGRLLDWSYRPHLSAFINAVGQCKYGEVSAIIKGNIVDIRERCIHRTSAARRVPKGTKIPIDYDSKSMPTYCIGKLTDAMIIGNTITFVVECGPEMVKGVEAEAVYANSAQGTVCLRGPCEGGYYGRGWSLLGNSGDQWIGFAIACGILLLLVIIVSVVLHLVQRRKAEPEAGMSRSSPSSRDDNDSVDVELSSRKTNQTSTSNINSDQKQ</sequence>
<reference evidence="4" key="1">
    <citation type="submission" date="2017-02" db="UniProtKB">
        <authorList>
            <consortium name="WormBaseParasite"/>
        </authorList>
    </citation>
    <scope>IDENTIFICATION</scope>
</reference>
<dbReference type="Proteomes" id="UP000036681">
    <property type="component" value="Unplaced"/>
</dbReference>
<protein>
    <submittedName>
        <fullName evidence="4">ZP domain-containing protein</fullName>
    </submittedName>
</protein>
<keyword evidence="2" id="KW-0472">Membrane</keyword>
<keyword evidence="2" id="KW-0812">Transmembrane</keyword>
<evidence type="ECO:0000313" key="4">
    <source>
        <dbReference type="WBParaSite" id="ALUE_0001878701-mRNA-1"/>
    </source>
</evidence>
<feature type="region of interest" description="Disordered" evidence="1">
    <location>
        <begin position="173"/>
        <end position="215"/>
    </location>
</feature>
<evidence type="ECO:0000313" key="3">
    <source>
        <dbReference type="Proteomes" id="UP000036681"/>
    </source>
</evidence>
<accession>A0A0M3IJG3</accession>
<proteinExistence type="predicted"/>
<organism evidence="3 4">
    <name type="scientific">Ascaris lumbricoides</name>
    <name type="common">Giant roundworm</name>
    <dbReference type="NCBI Taxonomy" id="6252"/>
    <lineage>
        <taxon>Eukaryota</taxon>
        <taxon>Metazoa</taxon>
        <taxon>Ecdysozoa</taxon>
        <taxon>Nematoda</taxon>
        <taxon>Chromadorea</taxon>
        <taxon>Rhabditida</taxon>
        <taxon>Spirurina</taxon>
        <taxon>Ascaridomorpha</taxon>
        <taxon>Ascaridoidea</taxon>
        <taxon>Ascarididae</taxon>
        <taxon>Ascaris</taxon>
    </lineage>
</organism>
<keyword evidence="3" id="KW-1185">Reference proteome</keyword>
<evidence type="ECO:0000256" key="1">
    <source>
        <dbReference type="SAM" id="MobiDB-lite"/>
    </source>
</evidence>
<name>A0A0M3IJG3_ASCLU</name>
<evidence type="ECO:0000256" key="2">
    <source>
        <dbReference type="SAM" id="Phobius"/>
    </source>
</evidence>
<feature type="transmembrane region" description="Helical" evidence="2">
    <location>
        <begin position="143"/>
        <end position="167"/>
    </location>
</feature>
<dbReference type="WBParaSite" id="ALUE_0001878701-mRNA-1">
    <property type="protein sequence ID" value="ALUE_0001878701-mRNA-1"/>
    <property type="gene ID" value="ALUE_0001878701"/>
</dbReference>
<dbReference type="AlphaFoldDB" id="A0A0M3IJG3"/>
<feature type="compositionally biased region" description="Polar residues" evidence="1">
    <location>
        <begin position="199"/>
        <end position="215"/>
    </location>
</feature>